<dbReference type="RefSeq" id="WP_284375484.1">
    <property type="nucleotide sequence ID" value="NZ_BSNN01000002.1"/>
</dbReference>
<dbReference type="CDD" id="cd03794">
    <property type="entry name" value="GT4_WbuB-like"/>
    <property type="match status" value="1"/>
</dbReference>
<name>A0ABQ5VS97_9RHOB</name>
<protein>
    <submittedName>
        <fullName evidence="2">Glycosyltransferase WbuB</fullName>
    </submittedName>
</protein>
<accession>A0ABQ5VS97</accession>
<dbReference type="Gene3D" id="3.40.50.2000">
    <property type="entry name" value="Glycogen Phosphorylase B"/>
    <property type="match status" value="2"/>
</dbReference>
<dbReference type="PANTHER" id="PTHR45947">
    <property type="entry name" value="SULFOQUINOVOSYL TRANSFERASE SQD2"/>
    <property type="match status" value="1"/>
</dbReference>
<organism evidence="2 3">
    <name type="scientific">Amylibacter marinus</name>
    <dbReference type="NCBI Taxonomy" id="1475483"/>
    <lineage>
        <taxon>Bacteria</taxon>
        <taxon>Pseudomonadati</taxon>
        <taxon>Pseudomonadota</taxon>
        <taxon>Alphaproteobacteria</taxon>
        <taxon>Rhodobacterales</taxon>
        <taxon>Paracoccaceae</taxon>
        <taxon>Amylibacter</taxon>
    </lineage>
</organism>
<evidence type="ECO:0000313" key="2">
    <source>
        <dbReference type="EMBL" id="GLQ34007.1"/>
    </source>
</evidence>
<keyword evidence="3" id="KW-1185">Reference proteome</keyword>
<dbReference type="InterPro" id="IPR028098">
    <property type="entry name" value="Glyco_trans_4-like_N"/>
</dbReference>
<gene>
    <name evidence="2" type="ORF">GCM10007939_02900</name>
</gene>
<reference evidence="3" key="1">
    <citation type="journal article" date="2019" name="Int. J. Syst. Evol. Microbiol.">
        <title>The Global Catalogue of Microorganisms (GCM) 10K type strain sequencing project: providing services to taxonomists for standard genome sequencing and annotation.</title>
        <authorList>
            <consortium name="The Broad Institute Genomics Platform"/>
            <consortium name="The Broad Institute Genome Sequencing Center for Infectious Disease"/>
            <person name="Wu L."/>
            <person name="Ma J."/>
        </authorList>
    </citation>
    <scope>NUCLEOTIDE SEQUENCE [LARGE SCALE GENOMIC DNA]</scope>
    <source>
        <strain evidence="3">NBRC 110140</strain>
    </source>
</reference>
<feature type="domain" description="Glycosyltransferase subfamily 4-like N-terminal" evidence="1">
    <location>
        <begin position="19"/>
        <end position="199"/>
    </location>
</feature>
<evidence type="ECO:0000259" key="1">
    <source>
        <dbReference type="Pfam" id="PF13579"/>
    </source>
</evidence>
<proteinExistence type="predicted"/>
<dbReference type="Proteomes" id="UP001156694">
    <property type="component" value="Unassembled WGS sequence"/>
</dbReference>
<comment type="caution">
    <text evidence="2">The sequence shown here is derived from an EMBL/GenBank/DDBJ whole genome shotgun (WGS) entry which is preliminary data.</text>
</comment>
<dbReference type="SUPFAM" id="SSF53756">
    <property type="entry name" value="UDP-Glycosyltransferase/glycogen phosphorylase"/>
    <property type="match status" value="1"/>
</dbReference>
<evidence type="ECO:0000313" key="3">
    <source>
        <dbReference type="Proteomes" id="UP001156694"/>
    </source>
</evidence>
<dbReference type="NCBIfam" id="NF007640">
    <property type="entry name" value="PRK10307.1"/>
    <property type="match status" value="1"/>
</dbReference>
<dbReference type="Pfam" id="PF13579">
    <property type="entry name" value="Glyco_trans_4_4"/>
    <property type="match status" value="1"/>
</dbReference>
<dbReference type="EMBL" id="BSNN01000002">
    <property type="protein sequence ID" value="GLQ34007.1"/>
    <property type="molecule type" value="Genomic_DNA"/>
</dbReference>
<sequence length="410" mass="45210">MRVLILGINYDPELISTALYTAGMARFLGDQGADVRVITAHPYYPDWKIFAHFKWWRYHNRREGSDIAITHCPHYVPKNPSGVKRLIHQISFALTALPVALIYGVSKRPDVVIAIAPSLLSTPVAWLAAKLGGAKTWLHIQDFEAEAAVATGLFRRGGRLASAALSFERWIIRRFDRISSISCGMVAKLDEKGIAADKTYEFRNWANLTHISPLPRSKEAKAALGITADQVVLYSGNIANKQGLEVVPRIAQNMADRADLCFVICGDGPFLPKLKQLCADLTNVVFLPLQPLEQFNQLLAMADIHLLPQIAGTGDLVLPSKLTNILASGRPVVANSAPTDPLAIEIRGCGTAVAVGDDQAMADAISQLLDDPRLWENYANSARERALENWDENQILRRFYDALLELAEKP</sequence>
<dbReference type="Pfam" id="PF13692">
    <property type="entry name" value="Glyco_trans_1_4"/>
    <property type="match status" value="1"/>
</dbReference>
<dbReference type="PANTHER" id="PTHR45947:SF3">
    <property type="entry name" value="SULFOQUINOVOSYL TRANSFERASE SQD2"/>
    <property type="match status" value="1"/>
</dbReference>
<dbReference type="InterPro" id="IPR050194">
    <property type="entry name" value="Glycosyltransferase_grp1"/>
</dbReference>